<evidence type="ECO:0000259" key="9">
    <source>
        <dbReference type="Pfam" id="PF05347"/>
    </source>
</evidence>
<accession>A0A9W8GPM1</accession>
<dbReference type="CDD" id="cd20267">
    <property type="entry name" value="Complex1_LYR_LYRM7"/>
    <property type="match status" value="1"/>
</dbReference>
<dbReference type="GO" id="GO:0005759">
    <property type="term" value="C:mitochondrial matrix"/>
    <property type="evidence" value="ECO:0007669"/>
    <property type="project" value="UniProtKB-SubCell"/>
</dbReference>
<keyword evidence="11" id="KW-1185">Reference proteome</keyword>
<keyword evidence="7" id="KW-0143">Chaperone</keyword>
<gene>
    <name evidence="10" type="ORF">IWW39_001543</name>
</gene>
<evidence type="ECO:0000256" key="6">
    <source>
        <dbReference type="ARBA" id="ARBA00023128"/>
    </source>
</evidence>
<dbReference type="PANTHER" id="PTHR46749">
    <property type="entry name" value="COMPLEX III ASSEMBLY FACTOR LYRM7"/>
    <property type="match status" value="1"/>
</dbReference>
<dbReference type="Pfam" id="PF05347">
    <property type="entry name" value="Complex1_LYR"/>
    <property type="match status" value="1"/>
</dbReference>
<comment type="subunit">
    <text evidence="3">Interacts with RIP1.</text>
</comment>
<dbReference type="InterPro" id="IPR050435">
    <property type="entry name" value="MZM1/LYRM7"/>
</dbReference>
<comment type="subcellular location">
    <subcellularLocation>
        <location evidence="1">Mitochondrion matrix</location>
    </subcellularLocation>
</comment>
<organism evidence="10 11">
    <name type="scientific">Coemansia spiralis</name>
    <dbReference type="NCBI Taxonomy" id="417178"/>
    <lineage>
        <taxon>Eukaryota</taxon>
        <taxon>Fungi</taxon>
        <taxon>Fungi incertae sedis</taxon>
        <taxon>Zoopagomycota</taxon>
        <taxon>Kickxellomycotina</taxon>
        <taxon>Kickxellomycetes</taxon>
        <taxon>Kickxellales</taxon>
        <taxon>Kickxellaceae</taxon>
        <taxon>Coemansia</taxon>
    </lineage>
</organism>
<name>A0A9W8GPM1_9FUNG</name>
<dbReference type="InterPro" id="IPR045298">
    <property type="entry name" value="Complex1_LYR_LYRM7"/>
</dbReference>
<dbReference type="PANTHER" id="PTHR46749:SF1">
    <property type="entry name" value="COMPLEX III ASSEMBLY FACTOR LYRM7"/>
    <property type="match status" value="1"/>
</dbReference>
<dbReference type="OrthoDB" id="529194at2759"/>
<evidence type="ECO:0000256" key="5">
    <source>
        <dbReference type="ARBA" id="ARBA00022946"/>
    </source>
</evidence>
<evidence type="ECO:0000313" key="10">
    <source>
        <dbReference type="EMBL" id="KAJ2689305.1"/>
    </source>
</evidence>
<evidence type="ECO:0000256" key="3">
    <source>
        <dbReference type="ARBA" id="ARBA00011589"/>
    </source>
</evidence>
<dbReference type="EMBL" id="JANBTX010000027">
    <property type="protein sequence ID" value="KAJ2689305.1"/>
    <property type="molecule type" value="Genomic_DNA"/>
</dbReference>
<dbReference type="InterPro" id="IPR008011">
    <property type="entry name" value="Complex1_LYR_dom"/>
</dbReference>
<evidence type="ECO:0000256" key="4">
    <source>
        <dbReference type="ARBA" id="ARBA00015108"/>
    </source>
</evidence>
<reference evidence="10" key="1">
    <citation type="submission" date="2022-07" db="EMBL/GenBank/DDBJ databases">
        <title>Phylogenomic reconstructions and comparative analyses of Kickxellomycotina fungi.</title>
        <authorList>
            <person name="Reynolds N.K."/>
            <person name="Stajich J.E."/>
            <person name="Barry K."/>
            <person name="Grigoriev I.V."/>
            <person name="Crous P."/>
            <person name="Smith M.E."/>
        </authorList>
    </citation>
    <scope>NUCLEOTIDE SEQUENCE</scope>
    <source>
        <strain evidence="10">CBS 109367</strain>
    </source>
</reference>
<keyword evidence="6" id="KW-0496">Mitochondrion</keyword>
<evidence type="ECO:0000256" key="7">
    <source>
        <dbReference type="ARBA" id="ARBA00023186"/>
    </source>
</evidence>
<evidence type="ECO:0000313" key="11">
    <source>
        <dbReference type="Proteomes" id="UP001151516"/>
    </source>
</evidence>
<dbReference type="GO" id="GO:0034551">
    <property type="term" value="P:mitochondrial respiratory chain complex III assembly"/>
    <property type="evidence" value="ECO:0007669"/>
    <property type="project" value="InterPro"/>
</dbReference>
<feature type="domain" description="Complex 1 LYR protein" evidence="9">
    <location>
        <begin position="264"/>
        <end position="295"/>
    </location>
</feature>
<evidence type="ECO:0000256" key="2">
    <source>
        <dbReference type="ARBA" id="ARBA00009949"/>
    </source>
</evidence>
<comment type="similarity">
    <text evidence="2">Belongs to the complex I LYR family. MZM1 subfamily.</text>
</comment>
<evidence type="ECO:0000256" key="8">
    <source>
        <dbReference type="ARBA" id="ARBA00025268"/>
    </source>
</evidence>
<comment type="function">
    <text evidence="8">Assembly factor required for Rieske Fe-S protein RIP1 incorporation into the cytochrome b-c1 (CIII) complex. Functions as a chaperone, binding to this subunit within the mitochondrial matrix and stabilizing it prior to its translocation and insertion into the late CIII dimeric intermediate within the mitochondrial inner membrane. Modulates the mitochondrial matrix zinc pool.</text>
</comment>
<protein>
    <recommendedName>
        <fullName evidence="4">Mitochondrial zinc maintenance protein 1, mitochondrial</fullName>
    </recommendedName>
</protein>
<keyword evidence="5" id="KW-0809">Transit peptide</keyword>
<comment type="caution">
    <text evidence="10">The sequence shown here is derived from an EMBL/GenBank/DDBJ whole genome shotgun (WGS) entry which is preliminary data.</text>
</comment>
<proteinExistence type="inferred from homology"/>
<evidence type="ECO:0000256" key="1">
    <source>
        <dbReference type="ARBA" id="ARBA00004305"/>
    </source>
</evidence>
<sequence length="348" mass="38951">MYAIEAGLASRLLREYMGEEAHFPLANKLALTAIDCSVVSDLPADEAISNACDFAQLLSKMTELPTATTEIEYNRIDRYYHVFYEEIFGALVNSLSSNTKNLVVNLDVLELKLRPTMENISTISSLKVNFHKGIDFRAQLVHRCASSLKSLYVILNNANALFYDVEGNTVVYPNVQDLTMVAYMPDSPNERLLVPDAVPFPKLKTLEVNLTAVSILGLLQELPALAKLTCAIYDLGSELEHVATEEQPDYSNSGDSQASDPVVIESAHKQTRAEFEANRSLTDEKKIKKSLKHAVNVEDVIRRYVVQAPRSEEKDNTYSIKFTSEHALRDRHPILIKSSLQKSKPTEE</sequence>
<dbReference type="GO" id="GO:0044183">
    <property type="term" value="F:protein folding chaperone"/>
    <property type="evidence" value="ECO:0007669"/>
    <property type="project" value="TreeGrafter"/>
</dbReference>
<dbReference type="AlphaFoldDB" id="A0A9W8GPM1"/>
<dbReference type="Proteomes" id="UP001151516">
    <property type="component" value="Unassembled WGS sequence"/>
</dbReference>